<proteinExistence type="predicted"/>
<dbReference type="InterPro" id="IPR000182">
    <property type="entry name" value="GNAT_dom"/>
</dbReference>
<evidence type="ECO:0000313" key="5">
    <source>
        <dbReference type="Proteomes" id="UP000184286"/>
    </source>
</evidence>
<dbReference type="Gene3D" id="3.40.630.30">
    <property type="match status" value="1"/>
</dbReference>
<dbReference type="Pfam" id="PF13508">
    <property type="entry name" value="Acetyltransf_7"/>
    <property type="match status" value="1"/>
</dbReference>
<evidence type="ECO:0000259" key="3">
    <source>
        <dbReference type="PROSITE" id="PS51186"/>
    </source>
</evidence>
<reference evidence="5" key="1">
    <citation type="submission" date="2016-11" db="EMBL/GenBank/DDBJ databases">
        <authorList>
            <person name="Schniete J.K."/>
            <person name="Salih T."/>
            <person name="Algora Gallardo L."/>
            <person name="Martinez Fernandez S."/>
            <person name="Herron P.R."/>
        </authorList>
    </citation>
    <scope>NUCLEOTIDE SEQUENCE [LARGE SCALE GENOMIC DNA]</scope>
    <source>
        <strain evidence="5">DSM 41896</strain>
    </source>
</reference>
<dbReference type="PROSITE" id="PS51186">
    <property type="entry name" value="GNAT"/>
    <property type="match status" value="1"/>
</dbReference>
<keyword evidence="1 4" id="KW-0808">Transferase</keyword>
<protein>
    <submittedName>
        <fullName evidence="4">GNAT family N-acetyltransferase</fullName>
    </submittedName>
</protein>
<evidence type="ECO:0000256" key="2">
    <source>
        <dbReference type="ARBA" id="ARBA00023315"/>
    </source>
</evidence>
<evidence type="ECO:0000256" key="1">
    <source>
        <dbReference type="ARBA" id="ARBA00022679"/>
    </source>
</evidence>
<comment type="caution">
    <text evidence="4">The sequence shown here is derived from an EMBL/GenBank/DDBJ whole genome shotgun (WGS) entry which is preliminary data.</text>
</comment>
<gene>
    <name evidence="4" type="ORF">BM536_018020</name>
</gene>
<accession>A0A1V6MNH4</accession>
<dbReference type="STRING" id="114686.BM536_018020"/>
<dbReference type="EMBL" id="MPOH02000015">
    <property type="protein sequence ID" value="OQD54020.1"/>
    <property type="molecule type" value="Genomic_DNA"/>
</dbReference>
<name>A0A1V6MNH4_9ACTN</name>
<keyword evidence="2" id="KW-0012">Acyltransferase</keyword>
<evidence type="ECO:0000313" key="4">
    <source>
        <dbReference type="EMBL" id="OQD54020.1"/>
    </source>
</evidence>
<dbReference type="PANTHER" id="PTHR43877">
    <property type="entry name" value="AMINOALKYLPHOSPHONATE N-ACETYLTRANSFERASE-RELATED-RELATED"/>
    <property type="match status" value="1"/>
</dbReference>
<dbReference type="RefSeq" id="WP_211362909.1">
    <property type="nucleotide sequence ID" value="NZ_MPOH02000015.1"/>
</dbReference>
<dbReference type="AlphaFoldDB" id="A0A1V6MNH4"/>
<sequence>MTSAPSASPALTIRPRTPADLDACVSALALVHAHSGYPVDWPAQPAAWLSPPLLLAAWVAERDGRIVGHAALCRGEDGDAAPRLWAARGGTVPAVCVNRLFVAPEARGLGGGAALMERAVGEARSRGLHPVLDVVAADPAAVFYARLGWQDLGLVDQRWGPDQVVSLRCFAAPVSVERTG</sequence>
<dbReference type="InterPro" id="IPR050832">
    <property type="entry name" value="Bact_Acetyltransf"/>
</dbReference>
<dbReference type="CDD" id="cd04301">
    <property type="entry name" value="NAT_SF"/>
    <property type="match status" value="1"/>
</dbReference>
<dbReference type="GO" id="GO:0016747">
    <property type="term" value="F:acyltransferase activity, transferring groups other than amino-acyl groups"/>
    <property type="evidence" value="ECO:0007669"/>
    <property type="project" value="InterPro"/>
</dbReference>
<dbReference type="Proteomes" id="UP000184286">
    <property type="component" value="Unassembled WGS sequence"/>
</dbReference>
<organism evidence="4 5">
    <name type="scientific">Streptomyces phaeoluteigriseus</name>
    <dbReference type="NCBI Taxonomy" id="114686"/>
    <lineage>
        <taxon>Bacteria</taxon>
        <taxon>Bacillati</taxon>
        <taxon>Actinomycetota</taxon>
        <taxon>Actinomycetes</taxon>
        <taxon>Kitasatosporales</taxon>
        <taxon>Streptomycetaceae</taxon>
        <taxon>Streptomyces</taxon>
        <taxon>Streptomyces aurantiacus group</taxon>
    </lineage>
</organism>
<reference evidence="4 5" key="2">
    <citation type="submission" date="2017-02" db="EMBL/GenBank/DDBJ databases">
        <title>Draft genome sequence of Streptomyces phaeoluteigriseus type strain DSM41896.</title>
        <authorList>
            <person name="Salih T.S."/>
            <person name="Algora Gallardo L."/>
            <person name="Melo Santos T."/>
            <person name="Filgueira Martinez S."/>
            <person name="Herron P.R."/>
        </authorList>
    </citation>
    <scope>NUCLEOTIDE SEQUENCE [LARGE SCALE GENOMIC DNA]</scope>
    <source>
        <strain evidence="4 5">DSM 41896</strain>
    </source>
</reference>
<dbReference type="SUPFAM" id="SSF55729">
    <property type="entry name" value="Acyl-CoA N-acyltransferases (Nat)"/>
    <property type="match status" value="1"/>
</dbReference>
<dbReference type="InterPro" id="IPR016181">
    <property type="entry name" value="Acyl_CoA_acyltransferase"/>
</dbReference>
<feature type="domain" description="N-acetyltransferase" evidence="3">
    <location>
        <begin position="11"/>
        <end position="172"/>
    </location>
</feature>